<feature type="transmembrane region" description="Helical" evidence="1">
    <location>
        <begin position="15"/>
        <end position="38"/>
    </location>
</feature>
<protein>
    <submittedName>
        <fullName evidence="2">Uncharacterized protein</fullName>
    </submittedName>
</protein>
<accession>A0A1X2YQW1</accession>
<keyword evidence="1" id="KW-0472">Membrane</keyword>
<gene>
    <name evidence="2" type="ORF">B0487_2207</name>
</gene>
<organism evidence="2 3">
    <name type="scientific">Bifidobacterium adolescentis</name>
    <dbReference type="NCBI Taxonomy" id="1680"/>
    <lineage>
        <taxon>Bacteria</taxon>
        <taxon>Bacillati</taxon>
        <taxon>Actinomycetota</taxon>
        <taxon>Actinomycetes</taxon>
        <taxon>Bifidobacteriales</taxon>
        <taxon>Bifidobacteriaceae</taxon>
        <taxon>Bifidobacterium</taxon>
    </lineage>
</organism>
<sequence length="59" mass="7085">MSNIFKKLKNWTFDVLGFVFFVLLEMFLYLIEVIDFFAKIRRPPSSDSTKKEQQCKTDM</sequence>
<dbReference type="EMBL" id="LNKD01000009">
    <property type="protein sequence ID" value="OSG84543.1"/>
    <property type="molecule type" value="Genomic_DNA"/>
</dbReference>
<comment type="caution">
    <text evidence="2">The sequence shown here is derived from an EMBL/GenBank/DDBJ whole genome shotgun (WGS) entry which is preliminary data.</text>
</comment>
<evidence type="ECO:0000313" key="2">
    <source>
        <dbReference type="EMBL" id="OSG84543.1"/>
    </source>
</evidence>
<dbReference type="AlphaFoldDB" id="A0A1X2YQW1"/>
<dbReference type="Proteomes" id="UP000193377">
    <property type="component" value="Unassembled WGS sequence"/>
</dbReference>
<evidence type="ECO:0000313" key="3">
    <source>
        <dbReference type="Proteomes" id="UP000193377"/>
    </source>
</evidence>
<name>A0A1X2YQW1_BIFAD</name>
<keyword evidence="1" id="KW-1133">Transmembrane helix</keyword>
<proteinExistence type="predicted"/>
<keyword evidence="1" id="KW-0812">Transmembrane</keyword>
<reference evidence="2 3" key="1">
    <citation type="journal article" date="2016" name="Sci. Rep.">
        <title>Evaluation of genetic diversity among strains of the human gut commensal Bifidobacterium adolescentis.</title>
        <authorList>
            <person name="Duranti S."/>
            <person name="Milani C."/>
            <person name="Lugli G.A."/>
            <person name="Mancabelli L."/>
            <person name="Turroni F."/>
            <person name="Ferrario C."/>
            <person name="Mangifesta M."/>
            <person name="Viappiani A."/>
            <person name="Sanchez B."/>
            <person name="Margolles A."/>
            <person name="van Sinderen D."/>
            <person name="Ventura M."/>
        </authorList>
    </citation>
    <scope>NUCLEOTIDE SEQUENCE [LARGE SCALE GENOMIC DNA]</scope>
    <source>
        <strain evidence="2 3">487B</strain>
    </source>
</reference>
<evidence type="ECO:0000256" key="1">
    <source>
        <dbReference type="SAM" id="Phobius"/>
    </source>
</evidence>